<dbReference type="InterPro" id="IPR029479">
    <property type="entry name" value="Nitroreductase"/>
</dbReference>
<dbReference type="InterPro" id="IPR000415">
    <property type="entry name" value="Nitroreductase-like"/>
</dbReference>
<organism evidence="4">
    <name type="scientific">marine metagenome</name>
    <dbReference type="NCBI Taxonomy" id="408172"/>
    <lineage>
        <taxon>unclassified sequences</taxon>
        <taxon>metagenomes</taxon>
        <taxon>ecological metagenomes</taxon>
    </lineage>
</organism>
<evidence type="ECO:0000256" key="1">
    <source>
        <dbReference type="ARBA" id="ARBA00007118"/>
    </source>
</evidence>
<name>A0A381N5A3_9ZZZZ</name>
<sequence length="244" mass="28037">MTEKKQERYEAFMEVVRSRMTNRAFAPCEIPKKHFELVLEAARHGPSGANCQPWHYIIVTNSTIKQEIGQLFVEEQQTRAALKMGFPTPNYNGMKTAPGFIVVATDYRLIRAFPTLKEDSDLAQRYERNAKSILLQSVAASTMSAHLAAAALGYAVWWVTAIGQEEIQEKIRPLLHIPDTVSPIDIMCFGPPLKPSYKRWKKRLDQIANWDRLNPDNVMSDEEIDLWIKTTRHKVMYKDESKID</sequence>
<dbReference type="EMBL" id="UINC01000135">
    <property type="protein sequence ID" value="SUZ49782.1"/>
    <property type="molecule type" value="Genomic_DNA"/>
</dbReference>
<dbReference type="PANTHER" id="PTHR43673">
    <property type="entry name" value="NAD(P)H NITROREDUCTASE YDGI-RELATED"/>
    <property type="match status" value="1"/>
</dbReference>
<dbReference type="PANTHER" id="PTHR43673:SF10">
    <property type="entry name" value="NADH DEHYDROGENASE_NAD(P)H NITROREDUCTASE XCC3605-RELATED"/>
    <property type="match status" value="1"/>
</dbReference>
<protein>
    <recommendedName>
        <fullName evidence="3">Nitroreductase domain-containing protein</fullName>
    </recommendedName>
</protein>
<dbReference type="SUPFAM" id="SSF55469">
    <property type="entry name" value="FMN-dependent nitroreductase-like"/>
    <property type="match status" value="1"/>
</dbReference>
<keyword evidence="2" id="KW-0560">Oxidoreductase</keyword>
<dbReference type="AlphaFoldDB" id="A0A381N5A3"/>
<evidence type="ECO:0000259" key="3">
    <source>
        <dbReference type="Pfam" id="PF00881"/>
    </source>
</evidence>
<evidence type="ECO:0000256" key="2">
    <source>
        <dbReference type="ARBA" id="ARBA00023002"/>
    </source>
</evidence>
<proteinExistence type="inferred from homology"/>
<dbReference type="Gene3D" id="3.40.109.10">
    <property type="entry name" value="NADH Oxidase"/>
    <property type="match status" value="1"/>
</dbReference>
<evidence type="ECO:0000313" key="4">
    <source>
        <dbReference type="EMBL" id="SUZ49782.1"/>
    </source>
</evidence>
<feature type="domain" description="Nitroreductase" evidence="3">
    <location>
        <begin position="16"/>
        <end position="190"/>
    </location>
</feature>
<dbReference type="GO" id="GO:0016491">
    <property type="term" value="F:oxidoreductase activity"/>
    <property type="evidence" value="ECO:0007669"/>
    <property type="project" value="UniProtKB-KW"/>
</dbReference>
<comment type="similarity">
    <text evidence="1">Belongs to the nitroreductase family.</text>
</comment>
<accession>A0A381N5A3</accession>
<reference evidence="4" key="1">
    <citation type="submission" date="2018-05" db="EMBL/GenBank/DDBJ databases">
        <authorList>
            <person name="Lanie J.A."/>
            <person name="Ng W.-L."/>
            <person name="Kazmierczak K.M."/>
            <person name="Andrzejewski T.M."/>
            <person name="Davidsen T.M."/>
            <person name="Wayne K.J."/>
            <person name="Tettelin H."/>
            <person name="Glass J.I."/>
            <person name="Rusch D."/>
            <person name="Podicherti R."/>
            <person name="Tsui H.-C.T."/>
            <person name="Winkler M.E."/>
        </authorList>
    </citation>
    <scope>NUCLEOTIDE SEQUENCE</scope>
</reference>
<gene>
    <name evidence="4" type="ORF">METZ01_LOCUS2636</name>
</gene>
<dbReference type="Pfam" id="PF00881">
    <property type="entry name" value="Nitroreductase"/>
    <property type="match status" value="1"/>
</dbReference>
<dbReference type="CDD" id="cd02062">
    <property type="entry name" value="Nitro_FMN_reductase"/>
    <property type="match status" value="1"/>
</dbReference>